<evidence type="ECO:0000313" key="1">
    <source>
        <dbReference type="EMBL" id="KAI5682756.1"/>
    </source>
</evidence>
<sequence>MKSRSRIIDVPIQVDAFQENVDVHEGSTIDMMIGDVGPLVHKSHLLEEFDIAIETYFEEVKNNETEIEWDSNEDSDKDAKEDSNDEFDNDSDEDPTHRTLCD</sequence>
<accession>A0ACC0CCV7</accession>
<organism evidence="1 2">
    <name type="scientific">Catharanthus roseus</name>
    <name type="common">Madagascar periwinkle</name>
    <name type="synonym">Vinca rosea</name>
    <dbReference type="NCBI Taxonomy" id="4058"/>
    <lineage>
        <taxon>Eukaryota</taxon>
        <taxon>Viridiplantae</taxon>
        <taxon>Streptophyta</taxon>
        <taxon>Embryophyta</taxon>
        <taxon>Tracheophyta</taxon>
        <taxon>Spermatophyta</taxon>
        <taxon>Magnoliopsida</taxon>
        <taxon>eudicotyledons</taxon>
        <taxon>Gunneridae</taxon>
        <taxon>Pentapetalae</taxon>
        <taxon>asterids</taxon>
        <taxon>lamiids</taxon>
        <taxon>Gentianales</taxon>
        <taxon>Apocynaceae</taxon>
        <taxon>Rauvolfioideae</taxon>
        <taxon>Vinceae</taxon>
        <taxon>Catharanthinae</taxon>
        <taxon>Catharanthus</taxon>
    </lineage>
</organism>
<dbReference type="EMBL" id="CM044701">
    <property type="protein sequence ID" value="KAI5682756.1"/>
    <property type="molecule type" value="Genomic_DNA"/>
</dbReference>
<name>A0ACC0CCV7_CATRO</name>
<gene>
    <name evidence="1" type="ORF">M9H77_03984</name>
</gene>
<keyword evidence="2" id="KW-1185">Reference proteome</keyword>
<dbReference type="Proteomes" id="UP001060085">
    <property type="component" value="Linkage Group LG01"/>
</dbReference>
<protein>
    <submittedName>
        <fullName evidence="1">Uncharacterized protein</fullName>
    </submittedName>
</protein>
<reference evidence="2" key="1">
    <citation type="journal article" date="2023" name="Nat. Plants">
        <title>Single-cell RNA sequencing provides a high-resolution roadmap for understanding the multicellular compartmentation of specialized metabolism.</title>
        <authorList>
            <person name="Sun S."/>
            <person name="Shen X."/>
            <person name="Li Y."/>
            <person name="Li Y."/>
            <person name="Wang S."/>
            <person name="Li R."/>
            <person name="Zhang H."/>
            <person name="Shen G."/>
            <person name="Guo B."/>
            <person name="Wei J."/>
            <person name="Xu J."/>
            <person name="St-Pierre B."/>
            <person name="Chen S."/>
            <person name="Sun C."/>
        </authorList>
    </citation>
    <scope>NUCLEOTIDE SEQUENCE [LARGE SCALE GENOMIC DNA]</scope>
</reference>
<evidence type="ECO:0000313" key="2">
    <source>
        <dbReference type="Proteomes" id="UP001060085"/>
    </source>
</evidence>
<comment type="caution">
    <text evidence="1">The sequence shown here is derived from an EMBL/GenBank/DDBJ whole genome shotgun (WGS) entry which is preliminary data.</text>
</comment>
<proteinExistence type="predicted"/>